<reference evidence="1" key="1">
    <citation type="submission" date="2023-09" db="EMBL/GenBank/DDBJ databases">
        <title>Vallitalea sediminicola and Vallitalea maricola sp. nov., anaerobic bacteria isolated from marine sediment.</title>
        <authorList>
            <person name="Hirano S."/>
            <person name="Maeda A."/>
            <person name="Terahara T."/>
            <person name="Mori K."/>
            <person name="Hamada M."/>
            <person name="Matsumoto R."/>
            <person name="Kobayashi T."/>
        </authorList>
    </citation>
    <scope>NUCLEOTIDE SEQUENCE</scope>
    <source>
        <strain evidence="1">AN17-2</strain>
    </source>
</reference>
<keyword evidence="1" id="KW-0418">Kinase</keyword>
<gene>
    <name evidence="1" type="ORF">AN2V17_29390</name>
</gene>
<evidence type="ECO:0000313" key="1">
    <source>
        <dbReference type="EMBL" id="GMQ63705.1"/>
    </source>
</evidence>
<evidence type="ECO:0000313" key="2">
    <source>
        <dbReference type="Proteomes" id="UP001374599"/>
    </source>
</evidence>
<dbReference type="EMBL" id="BTPU01000050">
    <property type="protein sequence ID" value="GMQ63705.1"/>
    <property type="molecule type" value="Genomic_DNA"/>
</dbReference>
<comment type="caution">
    <text evidence="1">The sequence shown here is derived from an EMBL/GenBank/DDBJ whole genome shotgun (WGS) entry which is preliminary data.</text>
</comment>
<name>A0ACB5ULG4_9FIRM</name>
<protein>
    <submittedName>
        <fullName evidence="1">Sensor histidine kinase</fullName>
    </submittedName>
</protein>
<dbReference type="Proteomes" id="UP001374599">
    <property type="component" value="Unassembled WGS sequence"/>
</dbReference>
<organism evidence="1 2">
    <name type="scientific">Vallitalea maricola</name>
    <dbReference type="NCBI Taxonomy" id="3074433"/>
    <lineage>
        <taxon>Bacteria</taxon>
        <taxon>Bacillati</taxon>
        <taxon>Bacillota</taxon>
        <taxon>Clostridia</taxon>
        <taxon>Lachnospirales</taxon>
        <taxon>Vallitaleaceae</taxon>
        <taxon>Vallitalea</taxon>
    </lineage>
</organism>
<keyword evidence="1" id="KW-0808">Transferase</keyword>
<keyword evidence="2" id="KW-1185">Reference proteome</keyword>
<accession>A0ACB5ULG4</accession>
<sequence>MKNIADGFHNISIKRKIVILGLIMILYPIILVIIFGMYNNEKIIKDRFVSYVENDVMNAKNRMTNDLNFMEQIFQEVFYNIDVYDLFRSKPKGCDRNNTMLNYRFQKNMTKYLNSTIFAKQEFDLVIMQFLSDDSVYYAAKEKGLVDMGKIPTEEFKKVIEDDNQVIYYFDKQDDGPYIYLVRSIYDINTFEKMGIMSFRIDNNYLREILSHTYREPAESTYLYTFNGDRVVYAGRNYNNDIIENNKIYLKEKGTYTHTINGNNYYVIVETIENVNLKIISVITTDMLIADTRKVFDLIIILCIISMPIYIIIANMIYSEIISPFNLLVSKMKDIEKGELNTSIDIVRKNEIGYLYNSFNSMAKRLKYLVECVYEEEIARKNAEISALQSQINPHFLYNTLETINWKAQLSGERDIAEMVQALSKLMDANMNRKGEKFSTIEQEIEYMDSFLFLIQKRFGKKVEYHKIIDETVLKEKLPKLIIQPIVENAIKHGIEPVGRGKITIYITEKDEKLIIKVEDNGAGIEIARLQSINMELSHNKYIVEEQKNSRSIGLKNVYRRLLLIYGKEAQISIESIYTQGTIVTLKVPKTEWLTTN</sequence>
<proteinExistence type="predicted"/>